<dbReference type="SUPFAM" id="SSF52047">
    <property type="entry name" value="RNI-like"/>
    <property type="match status" value="1"/>
</dbReference>
<dbReference type="InterPro" id="IPR001611">
    <property type="entry name" value="Leu-rich_rpt"/>
</dbReference>
<feature type="domain" description="F-box" evidence="1">
    <location>
        <begin position="10"/>
        <end position="43"/>
    </location>
</feature>
<gene>
    <name evidence="3" type="primary">LOC109725918</name>
</gene>
<protein>
    <submittedName>
        <fullName evidence="3">F-box/LRR-repeat protein 12-like</fullName>
    </submittedName>
</protein>
<accession>A0A6P5GZ20</accession>
<dbReference type="GeneID" id="109725918"/>
<dbReference type="GO" id="GO:0031146">
    <property type="term" value="P:SCF-dependent proteasomal ubiquitin-dependent protein catabolic process"/>
    <property type="evidence" value="ECO:0007669"/>
    <property type="project" value="TreeGrafter"/>
</dbReference>
<dbReference type="PANTHER" id="PTHR13318">
    <property type="entry name" value="PARTNER OF PAIRED, ISOFORM B-RELATED"/>
    <property type="match status" value="1"/>
</dbReference>
<dbReference type="CDD" id="cd22159">
    <property type="entry name" value="F-box_AtTIR1-like"/>
    <property type="match status" value="1"/>
</dbReference>
<dbReference type="Proteomes" id="UP000515123">
    <property type="component" value="Linkage group 20"/>
</dbReference>
<dbReference type="Gene3D" id="1.20.1280.50">
    <property type="match status" value="1"/>
</dbReference>
<dbReference type="GO" id="GO:0019005">
    <property type="term" value="C:SCF ubiquitin ligase complex"/>
    <property type="evidence" value="ECO:0007669"/>
    <property type="project" value="TreeGrafter"/>
</dbReference>
<dbReference type="InterPro" id="IPR001810">
    <property type="entry name" value="F-box_dom"/>
</dbReference>
<sequence>MESRVDCTKSHLPDDCLLAIFSKLQNATDRNAFGLTCRRWFEIQNLSRRSLVFHYDYNPKVYQAYTQYLPRLLARFPFLHSMSLAGCTELADSALEPLRNFSSTLRSFSLYCCFGVTDRGLTLVSQSCPNLVSVTLHRCNITDSGLENLAYSCRGLKNVNLTYCLQISDRGIGALIRACPVIRAVMISYCLGINGTGFKGCSSNLTYLEADSCMLSLHGLSEALSGGGLEYLNVSNLRNWVGPDGLHVIGFGFAARLRFLNLRMCRFVGDSSAAKIAEGCPLLEEWSLALCHEVRFAGWLAIGLNCNKLRLLDVSRCRNLCDRGLQALRDGCDRLEVLHTSGCAKVTSTGLEIFKIMRYNVAIRMDECVSFGPRLDDLFMQW</sequence>
<dbReference type="Pfam" id="PF13516">
    <property type="entry name" value="LRR_6"/>
    <property type="match status" value="2"/>
</dbReference>
<evidence type="ECO:0000259" key="1">
    <source>
        <dbReference type="Pfam" id="PF12937"/>
    </source>
</evidence>
<dbReference type="InterPro" id="IPR032675">
    <property type="entry name" value="LRR_dom_sf"/>
</dbReference>
<name>A0A6P5GZ20_ANACO</name>
<reference evidence="3" key="2">
    <citation type="submission" date="2025-08" db="UniProtKB">
        <authorList>
            <consortium name="RefSeq"/>
        </authorList>
    </citation>
    <scope>IDENTIFICATION</scope>
    <source>
        <tissue evidence="3">Leaf</tissue>
    </source>
</reference>
<dbReference type="RefSeq" id="XP_020110908.1">
    <property type="nucleotide sequence ID" value="XM_020255319.1"/>
</dbReference>
<evidence type="ECO:0000313" key="2">
    <source>
        <dbReference type="Proteomes" id="UP000515123"/>
    </source>
</evidence>
<dbReference type="InterPro" id="IPR006553">
    <property type="entry name" value="Leu-rich_rpt_Cys-con_subtyp"/>
</dbReference>
<dbReference type="OrthoDB" id="550575at2759"/>
<dbReference type="SMART" id="SM00367">
    <property type="entry name" value="LRR_CC"/>
    <property type="match status" value="5"/>
</dbReference>
<proteinExistence type="predicted"/>
<keyword evidence="2" id="KW-1185">Reference proteome</keyword>
<organism evidence="2 3">
    <name type="scientific">Ananas comosus</name>
    <name type="common">Pineapple</name>
    <name type="synonym">Ananas ananas</name>
    <dbReference type="NCBI Taxonomy" id="4615"/>
    <lineage>
        <taxon>Eukaryota</taxon>
        <taxon>Viridiplantae</taxon>
        <taxon>Streptophyta</taxon>
        <taxon>Embryophyta</taxon>
        <taxon>Tracheophyta</taxon>
        <taxon>Spermatophyta</taxon>
        <taxon>Magnoliopsida</taxon>
        <taxon>Liliopsida</taxon>
        <taxon>Poales</taxon>
        <taxon>Bromeliaceae</taxon>
        <taxon>Bromelioideae</taxon>
        <taxon>Ananas</taxon>
    </lineage>
</organism>
<reference evidence="2" key="1">
    <citation type="journal article" date="2015" name="Nat. Genet.">
        <title>The pineapple genome and the evolution of CAM photosynthesis.</title>
        <authorList>
            <person name="Ming R."/>
            <person name="VanBuren R."/>
            <person name="Wai C.M."/>
            <person name="Tang H."/>
            <person name="Schatz M.C."/>
            <person name="Bowers J.E."/>
            <person name="Lyons E."/>
            <person name="Wang M.L."/>
            <person name="Chen J."/>
            <person name="Biggers E."/>
            <person name="Zhang J."/>
            <person name="Huang L."/>
            <person name="Zhang L."/>
            <person name="Miao W."/>
            <person name="Zhang J."/>
            <person name="Ye Z."/>
            <person name="Miao C."/>
            <person name="Lin Z."/>
            <person name="Wang H."/>
            <person name="Zhou H."/>
            <person name="Yim W.C."/>
            <person name="Priest H.D."/>
            <person name="Zheng C."/>
            <person name="Woodhouse M."/>
            <person name="Edger P.P."/>
            <person name="Guyot R."/>
            <person name="Guo H.B."/>
            <person name="Guo H."/>
            <person name="Zheng G."/>
            <person name="Singh R."/>
            <person name="Sharma A."/>
            <person name="Min X."/>
            <person name="Zheng Y."/>
            <person name="Lee H."/>
            <person name="Gurtowski J."/>
            <person name="Sedlazeck F.J."/>
            <person name="Harkess A."/>
            <person name="McKain M.R."/>
            <person name="Liao Z."/>
            <person name="Fang J."/>
            <person name="Liu J."/>
            <person name="Zhang X."/>
            <person name="Zhang Q."/>
            <person name="Hu W."/>
            <person name="Qin Y."/>
            <person name="Wang K."/>
            <person name="Chen L.Y."/>
            <person name="Shirley N."/>
            <person name="Lin Y.R."/>
            <person name="Liu L.Y."/>
            <person name="Hernandez A.G."/>
            <person name="Wright C.L."/>
            <person name="Bulone V."/>
            <person name="Tuskan G.A."/>
            <person name="Heath K."/>
            <person name="Zee F."/>
            <person name="Moore P.H."/>
            <person name="Sunkar R."/>
            <person name="Leebens-Mack J.H."/>
            <person name="Mockler T."/>
            <person name="Bennetzen J.L."/>
            <person name="Freeling M."/>
            <person name="Sankoff D."/>
            <person name="Paterson A.H."/>
            <person name="Zhu X."/>
            <person name="Yang X."/>
            <person name="Smith J.A."/>
            <person name="Cushman J.C."/>
            <person name="Paull R.E."/>
            <person name="Yu Q."/>
        </authorList>
    </citation>
    <scope>NUCLEOTIDE SEQUENCE [LARGE SCALE GENOMIC DNA]</scope>
    <source>
        <strain evidence="2">cv. F153</strain>
    </source>
</reference>
<dbReference type="Gene3D" id="3.80.10.10">
    <property type="entry name" value="Ribonuclease Inhibitor"/>
    <property type="match status" value="1"/>
</dbReference>
<evidence type="ECO:0000313" key="3">
    <source>
        <dbReference type="RefSeq" id="XP_020110908.1"/>
    </source>
</evidence>
<dbReference type="AlphaFoldDB" id="A0A6P5GZ20"/>
<dbReference type="Pfam" id="PF12937">
    <property type="entry name" value="F-box-like"/>
    <property type="match status" value="1"/>
</dbReference>